<gene>
    <name evidence="5" type="ORF">GMORB2_6963</name>
</gene>
<feature type="domain" description="Major facilitator superfamily (MFS) profile" evidence="4">
    <location>
        <begin position="1"/>
        <end position="146"/>
    </location>
</feature>
<dbReference type="InterPro" id="IPR020846">
    <property type="entry name" value="MFS_dom"/>
</dbReference>
<evidence type="ECO:0000256" key="1">
    <source>
        <dbReference type="ARBA" id="ARBA00004141"/>
    </source>
</evidence>
<dbReference type="SUPFAM" id="SSF103473">
    <property type="entry name" value="MFS general substrate transporter"/>
    <property type="match status" value="1"/>
</dbReference>
<feature type="transmembrane region" description="Helical" evidence="3">
    <location>
        <begin position="55"/>
        <end position="78"/>
    </location>
</feature>
<feature type="transmembrane region" description="Helical" evidence="3">
    <location>
        <begin position="90"/>
        <end position="111"/>
    </location>
</feature>
<evidence type="ECO:0000259" key="4">
    <source>
        <dbReference type="PROSITE" id="PS50850"/>
    </source>
</evidence>
<dbReference type="PANTHER" id="PTHR11360">
    <property type="entry name" value="MONOCARBOXYLATE TRANSPORTER"/>
    <property type="match status" value="1"/>
</dbReference>
<dbReference type="PROSITE" id="PS50850">
    <property type="entry name" value="MFS"/>
    <property type="match status" value="2"/>
</dbReference>
<dbReference type="EMBL" id="JAANYQ010000008">
    <property type="protein sequence ID" value="KAF4122656.1"/>
    <property type="molecule type" value="Genomic_DNA"/>
</dbReference>
<dbReference type="Gene3D" id="1.20.1250.20">
    <property type="entry name" value="MFS general substrate transporter like domains"/>
    <property type="match status" value="2"/>
</dbReference>
<dbReference type="OrthoDB" id="6499973at2759"/>
<protein>
    <submittedName>
        <fullName evidence="5">Major Facilitator Superfamily</fullName>
    </submittedName>
</protein>
<organism evidence="5 6">
    <name type="scientific">Geosmithia morbida</name>
    <dbReference type="NCBI Taxonomy" id="1094350"/>
    <lineage>
        <taxon>Eukaryota</taxon>
        <taxon>Fungi</taxon>
        <taxon>Dikarya</taxon>
        <taxon>Ascomycota</taxon>
        <taxon>Pezizomycotina</taxon>
        <taxon>Sordariomycetes</taxon>
        <taxon>Hypocreomycetidae</taxon>
        <taxon>Hypocreales</taxon>
        <taxon>Bionectriaceae</taxon>
        <taxon>Geosmithia</taxon>
    </lineage>
</organism>
<keyword evidence="3" id="KW-0812">Transmembrane</keyword>
<feature type="transmembrane region" description="Helical" evidence="3">
    <location>
        <begin position="249"/>
        <end position="269"/>
    </location>
</feature>
<evidence type="ECO:0000313" key="6">
    <source>
        <dbReference type="Proteomes" id="UP000749293"/>
    </source>
</evidence>
<evidence type="ECO:0000256" key="2">
    <source>
        <dbReference type="ARBA" id="ARBA00006727"/>
    </source>
</evidence>
<dbReference type="InterPro" id="IPR011701">
    <property type="entry name" value="MFS"/>
</dbReference>
<dbReference type="GO" id="GO:0016020">
    <property type="term" value="C:membrane"/>
    <property type="evidence" value="ECO:0007669"/>
    <property type="project" value="UniProtKB-SubCell"/>
</dbReference>
<feature type="transmembrane region" description="Helical" evidence="3">
    <location>
        <begin position="32"/>
        <end position="49"/>
    </location>
</feature>
<accession>A0A9P5D3L6</accession>
<dbReference type="RefSeq" id="XP_035321308.1">
    <property type="nucleotide sequence ID" value="XM_035468928.1"/>
</dbReference>
<dbReference type="Pfam" id="PF07690">
    <property type="entry name" value="MFS_1"/>
    <property type="match status" value="1"/>
</dbReference>
<dbReference type="GO" id="GO:0022857">
    <property type="term" value="F:transmembrane transporter activity"/>
    <property type="evidence" value="ECO:0007669"/>
    <property type="project" value="InterPro"/>
</dbReference>
<reference evidence="5" key="1">
    <citation type="submission" date="2020-03" db="EMBL/GenBank/DDBJ databases">
        <title>Site-based positive gene gene selection in Geosmithia morbida across the United States reveals a broad range of putative effectors and factors for local host and environmental adapation.</title>
        <authorList>
            <person name="Onufrak A."/>
            <person name="Murdoch R.W."/>
            <person name="Gazis R."/>
            <person name="Huff M."/>
            <person name="Staton M."/>
            <person name="Klingeman W."/>
            <person name="Hadziabdic D."/>
        </authorList>
    </citation>
    <scope>NUCLEOTIDE SEQUENCE</scope>
    <source>
        <strain evidence="5">1262</strain>
    </source>
</reference>
<evidence type="ECO:0000313" key="5">
    <source>
        <dbReference type="EMBL" id="KAF4122656.1"/>
    </source>
</evidence>
<feature type="transmembrane region" description="Helical" evidence="3">
    <location>
        <begin position="275"/>
        <end position="297"/>
    </location>
</feature>
<proteinExistence type="inferred from homology"/>
<dbReference type="GeneID" id="55973186"/>
<comment type="similarity">
    <text evidence="2">Belongs to the major facilitator superfamily. Monocarboxylate porter (TC 2.A.1.13) family.</text>
</comment>
<feature type="transmembrane region" description="Helical" evidence="3">
    <location>
        <begin position="123"/>
        <end position="142"/>
    </location>
</feature>
<feature type="transmembrane region" description="Helical" evidence="3">
    <location>
        <begin position="309"/>
        <end position="335"/>
    </location>
</feature>
<keyword evidence="6" id="KW-1185">Reference proteome</keyword>
<name>A0A9P5D3L6_9HYPO</name>
<keyword evidence="3" id="KW-1133">Transmembrane helix</keyword>
<sequence>MRNLTIFWHLPGILFALGSFVGILSDKVSAGILVKIGTALFTLSFVFLAEYGNSFATVLGLQGVLFGVANTLLYYPVVSVATEWFDTKRGLALGLISSGSSIGGIFWPIVVNALDGRWGMNRALLGVALIPLAPLAVSSFIVRERNGGGKVTLRSLSRVKVTVPKCSRRPMLDTASTLLGAVAQSRFILLSVSLFFVYGGFLLPFNYIPMFAEFNGHGGMADALLAICYSGSFVGRISTGALADRFGSFRVLCIMSFGTATLTLCWIFMRTFAGMVAFAVLFGFFSGGLIPLGAVCVADMTSPKDMEHIGFRLGFMMMLCSVSTVGSGPLCGYILQSEGQS</sequence>
<comment type="caution">
    <text evidence="5">The sequence shown here is derived from an EMBL/GenBank/DDBJ whole genome shotgun (WGS) entry which is preliminary data.</text>
</comment>
<feature type="transmembrane region" description="Helical" evidence="3">
    <location>
        <begin position="187"/>
        <end position="208"/>
    </location>
</feature>
<dbReference type="InterPro" id="IPR050327">
    <property type="entry name" value="Proton-linked_MCT"/>
</dbReference>
<evidence type="ECO:0000256" key="3">
    <source>
        <dbReference type="SAM" id="Phobius"/>
    </source>
</evidence>
<feature type="domain" description="Major facilitator superfamily (MFS) profile" evidence="4">
    <location>
        <begin position="185"/>
        <end position="341"/>
    </location>
</feature>
<comment type="subcellular location">
    <subcellularLocation>
        <location evidence="1">Membrane</location>
        <topology evidence="1">Multi-pass membrane protein</topology>
    </subcellularLocation>
</comment>
<keyword evidence="3" id="KW-0472">Membrane</keyword>
<feature type="transmembrane region" description="Helical" evidence="3">
    <location>
        <begin position="6"/>
        <end position="25"/>
    </location>
</feature>
<dbReference type="Proteomes" id="UP000749293">
    <property type="component" value="Unassembled WGS sequence"/>
</dbReference>
<dbReference type="AlphaFoldDB" id="A0A9P5D3L6"/>
<dbReference type="PANTHER" id="PTHR11360:SF177">
    <property type="entry name" value="RIBOFLAVIN TRANSPORTER MCH5"/>
    <property type="match status" value="1"/>
</dbReference>
<dbReference type="InterPro" id="IPR036259">
    <property type="entry name" value="MFS_trans_sf"/>
</dbReference>